<keyword evidence="1" id="KW-0472">Membrane</keyword>
<name>A0A9D2MU74_9FIRM</name>
<gene>
    <name evidence="2" type="ORF">H9763_12010</name>
</gene>
<dbReference type="AlphaFoldDB" id="A0A9D2MU74"/>
<protein>
    <submittedName>
        <fullName evidence="2">Uncharacterized protein</fullName>
    </submittedName>
</protein>
<dbReference type="InterPro" id="IPR046088">
    <property type="entry name" value="DUF6106"/>
</dbReference>
<keyword evidence="1" id="KW-0812">Transmembrane</keyword>
<dbReference type="Pfam" id="PF19601">
    <property type="entry name" value="DUF6106"/>
    <property type="match status" value="1"/>
</dbReference>
<comment type="caution">
    <text evidence="2">The sequence shown here is derived from an EMBL/GenBank/DDBJ whole genome shotgun (WGS) entry which is preliminary data.</text>
</comment>
<reference evidence="2" key="1">
    <citation type="journal article" date="2021" name="PeerJ">
        <title>Extensive microbial diversity within the chicken gut microbiome revealed by metagenomics and culture.</title>
        <authorList>
            <person name="Gilroy R."/>
            <person name="Ravi A."/>
            <person name="Getino M."/>
            <person name="Pursley I."/>
            <person name="Horton D.L."/>
            <person name="Alikhan N.F."/>
            <person name="Baker D."/>
            <person name="Gharbi K."/>
            <person name="Hall N."/>
            <person name="Watson M."/>
            <person name="Adriaenssens E.M."/>
            <person name="Foster-Nyarko E."/>
            <person name="Jarju S."/>
            <person name="Secka A."/>
            <person name="Antonio M."/>
            <person name="Oren A."/>
            <person name="Chaudhuri R.R."/>
            <person name="La Ragione R."/>
            <person name="Hildebrand F."/>
            <person name="Pallen M.J."/>
        </authorList>
    </citation>
    <scope>NUCLEOTIDE SEQUENCE</scope>
    <source>
        <strain evidence="2">USAMLcec3-2134</strain>
    </source>
</reference>
<evidence type="ECO:0000256" key="1">
    <source>
        <dbReference type="SAM" id="Phobius"/>
    </source>
</evidence>
<reference evidence="2" key="2">
    <citation type="submission" date="2021-04" db="EMBL/GenBank/DDBJ databases">
        <authorList>
            <person name="Gilroy R."/>
        </authorList>
    </citation>
    <scope>NUCLEOTIDE SEQUENCE</scope>
    <source>
        <strain evidence="2">USAMLcec3-2134</strain>
    </source>
</reference>
<sequence>MNESYVECLVARRPSGGMKALKALLIAVTVIGVLGGMIAFPLLIVAVAAAVGAYFASLYSSMEYEYLYVDREISVDKILNKSRRKKAEKFELDRVEIFAPVNSWHLDNYKNRQFKTTDYSSGVAGQPDRRYAMIYNGERKILFEPSQEMVKAMQAVAPRKVFLD</sequence>
<evidence type="ECO:0000313" key="3">
    <source>
        <dbReference type="Proteomes" id="UP000886883"/>
    </source>
</evidence>
<dbReference type="EMBL" id="DWXE01000044">
    <property type="protein sequence ID" value="HJB92172.1"/>
    <property type="molecule type" value="Genomic_DNA"/>
</dbReference>
<accession>A0A9D2MU74</accession>
<organism evidence="2 3">
    <name type="scientific">Candidatus Eisenbergiella merdigallinarum</name>
    <dbReference type="NCBI Taxonomy" id="2838552"/>
    <lineage>
        <taxon>Bacteria</taxon>
        <taxon>Bacillati</taxon>
        <taxon>Bacillota</taxon>
        <taxon>Clostridia</taxon>
        <taxon>Lachnospirales</taxon>
        <taxon>Lachnospiraceae</taxon>
        <taxon>Eisenbergiella</taxon>
    </lineage>
</organism>
<keyword evidence="1" id="KW-1133">Transmembrane helix</keyword>
<dbReference type="Proteomes" id="UP000886883">
    <property type="component" value="Unassembled WGS sequence"/>
</dbReference>
<proteinExistence type="predicted"/>
<evidence type="ECO:0000313" key="2">
    <source>
        <dbReference type="EMBL" id="HJB92172.1"/>
    </source>
</evidence>
<feature type="transmembrane region" description="Helical" evidence="1">
    <location>
        <begin position="23"/>
        <end position="56"/>
    </location>
</feature>